<dbReference type="Proteomes" id="UP000694388">
    <property type="component" value="Unplaced"/>
</dbReference>
<dbReference type="GO" id="GO:1990221">
    <property type="term" value="C:L-cysteine desulfurase complex"/>
    <property type="evidence" value="ECO:0007669"/>
    <property type="project" value="TreeGrafter"/>
</dbReference>
<dbReference type="GO" id="GO:0005739">
    <property type="term" value="C:mitochondrion"/>
    <property type="evidence" value="ECO:0007669"/>
    <property type="project" value="TreeGrafter"/>
</dbReference>
<dbReference type="Pfam" id="PF05347">
    <property type="entry name" value="Complex1_LYR"/>
    <property type="match status" value="1"/>
</dbReference>
<reference evidence="3" key="1">
    <citation type="submission" date="2025-08" db="UniProtKB">
        <authorList>
            <consortium name="Ensembl"/>
        </authorList>
    </citation>
    <scope>IDENTIFICATION</scope>
</reference>
<comment type="similarity">
    <text evidence="1">Belongs to the complex I LYR family.</text>
</comment>
<reference evidence="3" key="2">
    <citation type="submission" date="2025-09" db="UniProtKB">
        <authorList>
            <consortium name="Ensembl"/>
        </authorList>
    </citation>
    <scope>IDENTIFICATION</scope>
</reference>
<organism evidence="3 4">
    <name type="scientific">Eptatretus burgeri</name>
    <name type="common">Inshore hagfish</name>
    <dbReference type="NCBI Taxonomy" id="7764"/>
    <lineage>
        <taxon>Eukaryota</taxon>
        <taxon>Metazoa</taxon>
        <taxon>Chordata</taxon>
        <taxon>Craniata</taxon>
        <taxon>Vertebrata</taxon>
        <taxon>Cyclostomata</taxon>
        <taxon>Myxini</taxon>
        <taxon>Myxiniformes</taxon>
        <taxon>Myxinidae</taxon>
        <taxon>Eptatretinae</taxon>
        <taxon>Eptatretus</taxon>
    </lineage>
</organism>
<dbReference type="InterPro" id="IPR045297">
    <property type="entry name" value="Complex1_LYR_LYRM4"/>
</dbReference>
<dbReference type="InterPro" id="IPR008011">
    <property type="entry name" value="Complex1_LYR_dom"/>
</dbReference>
<evidence type="ECO:0000259" key="2">
    <source>
        <dbReference type="Pfam" id="PF05347"/>
    </source>
</evidence>
<evidence type="ECO:0000256" key="1">
    <source>
        <dbReference type="ARBA" id="ARBA00009508"/>
    </source>
</evidence>
<dbReference type="InterPro" id="IPR051522">
    <property type="entry name" value="ISC_assembly_LYR"/>
</dbReference>
<evidence type="ECO:0000313" key="3">
    <source>
        <dbReference type="Ensembl" id="ENSEBUP00000021458.1"/>
    </source>
</evidence>
<evidence type="ECO:0000313" key="4">
    <source>
        <dbReference type="Proteomes" id="UP000694388"/>
    </source>
</evidence>
<sequence length="93" mass="10916">MAASSKLRVLTLYRALLREGRKFPSYNYREYAVRRVRDAFREHAGETDPDEIHKLLQKAEDSLEVLRRQVTLYMTGSFHVKSSKNLPSSLRFL</sequence>
<dbReference type="PANTHER" id="PTHR13166">
    <property type="entry name" value="PROTEIN C6ORF149"/>
    <property type="match status" value="1"/>
</dbReference>
<dbReference type="CDD" id="cd20264">
    <property type="entry name" value="Complex1_LYR_LYRM4"/>
    <property type="match status" value="1"/>
</dbReference>
<accession>A0A8C4QW41</accession>
<dbReference type="GO" id="GO:0016226">
    <property type="term" value="P:iron-sulfur cluster assembly"/>
    <property type="evidence" value="ECO:0007669"/>
    <property type="project" value="InterPro"/>
</dbReference>
<dbReference type="GeneTree" id="ENSGT00940000157289"/>
<dbReference type="PANTHER" id="PTHR13166:SF7">
    <property type="entry name" value="LYR MOTIF-CONTAINING PROTEIN 4"/>
    <property type="match status" value="1"/>
</dbReference>
<dbReference type="OMA" id="YTTDKLV"/>
<proteinExistence type="inferred from homology"/>
<name>A0A8C4QW41_EPTBU</name>
<keyword evidence="4" id="KW-1185">Reference proteome</keyword>
<dbReference type="Ensembl" id="ENSEBUT00000022030.1">
    <property type="protein sequence ID" value="ENSEBUP00000021458.1"/>
    <property type="gene ID" value="ENSEBUG00000013251.1"/>
</dbReference>
<dbReference type="AlphaFoldDB" id="A0A8C4QW41"/>
<protein>
    <submittedName>
        <fullName evidence="3">Si:ch211-152c8.4</fullName>
    </submittedName>
</protein>
<feature type="domain" description="Complex 1 LYR protein" evidence="2">
    <location>
        <begin position="8"/>
        <end position="65"/>
    </location>
</feature>